<reference evidence="1" key="1">
    <citation type="submission" date="2021-01" db="EMBL/GenBank/DDBJ databases">
        <title>Marivirga aurantiaca sp. nov., isolated from intertidal surface sediments.</title>
        <authorList>
            <person name="Zhang M."/>
        </authorList>
    </citation>
    <scope>NUCLEOTIDE SEQUENCE</scope>
    <source>
        <strain evidence="1">S37H4</strain>
    </source>
</reference>
<proteinExistence type="predicted"/>
<evidence type="ECO:0000313" key="2">
    <source>
        <dbReference type="Proteomes" id="UP000611723"/>
    </source>
</evidence>
<keyword evidence="2" id="KW-1185">Reference proteome</keyword>
<protein>
    <submittedName>
        <fullName evidence="1">Uncharacterized protein</fullName>
    </submittedName>
</protein>
<evidence type="ECO:0000313" key="1">
    <source>
        <dbReference type="EMBL" id="MBK6263528.1"/>
    </source>
</evidence>
<name>A0A934WV16_9BACT</name>
<dbReference type="AlphaFoldDB" id="A0A934WV16"/>
<dbReference type="Proteomes" id="UP000611723">
    <property type="component" value="Unassembled WGS sequence"/>
</dbReference>
<comment type="caution">
    <text evidence="1">The sequence shown here is derived from an EMBL/GenBank/DDBJ whole genome shotgun (WGS) entry which is preliminary data.</text>
</comment>
<accession>A0A934WV16</accession>
<sequence>MKKFQLLIPIILFFTIEGFSQIKQSQNGFEILKEDEWLEYRDMMNILKKQNRINKSDAAILKQTSSNSFVAFEQTTDSVVNEHGKISEENIQLAFRISALDNPYLILITSYLGFCHSFKYDLSEATLSRILNKNNVILSAAEVIKFDKFEGSFLRFYTDSPFYEKGDWRKYFILDLKNQTFAHKENCRIIKNKQDCKVFGE</sequence>
<dbReference type="EMBL" id="JAEQBW010000001">
    <property type="protein sequence ID" value="MBK6263528.1"/>
    <property type="molecule type" value="Genomic_DNA"/>
</dbReference>
<dbReference type="RefSeq" id="WP_201429222.1">
    <property type="nucleotide sequence ID" value="NZ_JAEQBW010000001.1"/>
</dbReference>
<gene>
    <name evidence="1" type="ORF">JKA74_00660</name>
</gene>
<organism evidence="1 2">
    <name type="scientific">Marivirga aurantiaca</name>
    <dbReference type="NCBI Taxonomy" id="2802615"/>
    <lineage>
        <taxon>Bacteria</taxon>
        <taxon>Pseudomonadati</taxon>
        <taxon>Bacteroidota</taxon>
        <taxon>Cytophagia</taxon>
        <taxon>Cytophagales</taxon>
        <taxon>Marivirgaceae</taxon>
        <taxon>Marivirga</taxon>
    </lineage>
</organism>